<evidence type="ECO:0000313" key="5">
    <source>
        <dbReference type="Proteomes" id="UP000439903"/>
    </source>
</evidence>
<dbReference type="PANTHER" id="PTHR46093">
    <property type="entry name" value="ACYL-COA-BINDING DOMAIN-CONTAINING PROTEIN 5"/>
    <property type="match status" value="1"/>
</dbReference>
<sequence>MNPLYIYILLLNFQLSYVLVKAYTPIPRNSHRATLIGNKLYILGGDIDNTNFVFIPTKDSFFYLDVSVAFNTTNIPWMDLSKIVGTPIQSGAAVSAGGPNKNIIFLVGGGFENSSYGIPLVYTFDTVKSVWNTPIIKGTQPTRRGYIYSIIDVTAPTPRDGYSATLLPNGIIAYIGGYGVNGPTNLKEIYLCDTKNNAWETMISVGTIPDARAHQSSVLGLNNDRIIIYGGYYSLASPALAHDLSVLDIRNKPYRWFTPNILVLFHLHLHIILLMWSEDI</sequence>
<protein>
    <submittedName>
        <fullName evidence="4">Galactose oxidase</fullName>
    </submittedName>
</protein>
<dbReference type="Proteomes" id="UP000439903">
    <property type="component" value="Unassembled WGS sequence"/>
</dbReference>
<organism evidence="4 5">
    <name type="scientific">Gigaspora margarita</name>
    <dbReference type="NCBI Taxonomy" id="4874"/>
    <lineage>
        <taxon>Eukaryota</taxon>
        <taxon>Fungi</taxon>
        <taxon>Fungi incertae sedis</taxon>
        <taxon>Mucoromycota</taxon>
        <taxon>Glomeromycotina</taxon>
        <taxon>Glomeromycetes</taxon>
        <taxon>Diversisporales</taxon>
        <taxon>Gigasporaceae</taxon>
        <taxon>Gigaspora</taxon>
    </lineage>
</organism>
<evidence type="ECO:0000256" key="3">
    <source>
        <dbReference type="SAM" id="SignalP"/>
    </source>
</evidence>
<keyword evidence="2" id="KW-0677">Repeat</keyword>
<proteinExistence type="predicted"/>
<dbReference type="EMBL" id="WTPW01001611">
    <property type="protein sequence ID" value="KAF0426208.1"/>
    <property type="molecule type" value="Genomic_DNA"/>
</dbReference>
<accession>A0A8H3X6T8</accession>
<feature type="chain" id="PRO_5034833820" evidence="3">
    <location>
        <begin position="23"/>
        <end position="280"/>
    </location>
</feature>
<evidence type="ECO:0000256" key="1">
    <source>
        <dbReference type="ARBA" id="ARBA00022441"/>
    </source>
</evidence>
<dbReference type="OrthoDB" id="2442307at2759"/>
<dbReference type="SUPFAM" id="SSF117281">
    <property type="entry name" value="Kelch motif"/>
    <property type="match status" value="1"/>
</dbReference>
<reference evidence="4 5" key="1">
    <citation type="journal article" date="2019" name="Environ. Microbiol.">
        <title>At the nexus of three kingdoms: the genome of the mycorrhizal fungus Gigaspora margarita provides insights into plant, endobacterial and fungal interactions.</title>
        <authorList>
            <person name="Venice F."/>
            <person name="Ghignone S."/>
            <person name="Salvioli di Fossalunga A."/>
            <person name="Amselem J."/>
            <person name="Novero M."/>
            <person name="Xianan X."/>
            <person name="Sedzielewska Toro K."/>
            <person name="Morin E."/>
            <person name="Lipzen A."/>
            <person name="Grigoriev I.V."/>
            <person name="Henrissat B."/>
            <person name="Martin F.M."/>
            <person name="Bonfante P."/>
        </authorList>
    </citation>
    <scope>NUCLEOTIDE SEQUENCE [LARGE SCALE GENOMIC DNA]</scope>
    <source>
        <strain evidence="4 5">BEG34</strain>
    </source>
</reference>
<keyword evidence="1" id="KW-0880">Kelch repeat</keyword>
<dbReference type="PANTHER" id="PTHR46093:SF18">
    <property type="entry name" value="FIBRONECTIN TYPE-III DOMAIN-CONTAINING PROTEIN"/>
    <property type="match status" value="1"/>
</dbReference>
<dbReference type="AlphaFoldDB" id="A0A8H3X6T8"/>
<evidence type="ECO:0000313" key="4">
    <source>
        <dbReference type="EMBL" id="KAF0426208.1"/>
    </source>
</evidence>
<gene>
    <name evidence="4" type="ORF">F8M41_006265</name>
</gene>
<keyword evidence="3" id="KW-0732">Signal</keyword>
<keyword evidence="5" id="KW-1185">Reference proteome</keyword>
<dbReference type="Gene3D" id="2.120.10.80">
    <property type="entry name" value="Kelch-type beta propeller"/>
    <property type="match status" value="1"/>
</dbReference>
<name>A0A8H3X6T8_GIGMA</name>
<comment type="caution">
    <text evidence="4">The sequence shown here is derived from an EMBL/GenBank/DDBJ whole genome shotgun (WGS) entry which is preliminary data.</text>
</comment>
<dbReference type="InterPro" id="IPR015915">
    <property type="entry name" value="Kelch-typ_b-propeller"/>
</dbReference>
<feature type="signal peptide" evidence="3">
    <location>
        <begin position="1"/>
        <end position="22"/>
    </location>
</feature>
<evidence type="ECO:0000256" key="2">
    <source>
        <dbReference type="ARBA" id="ARBA00022737"/>
    </source>
</evidence>